<keyword evidence="3 14" id="KW-0963">Cytoplasm</keyword>
<dbReference type="Proteomes" id="UP000034922">
    <property type="component" value="Unassembled WGS sequence"/>
</dbReference>
<feature type="binding site" evidence="14">
    <location>
        <position position="320"/>
    </location>
    <ligand>
        <name>Zn(2+)</name>
        <dbReference type="ChEBI" id="CHEBI:29105"/>
        <note>catalytic</note>
    </ligand>
</feature>
<dbReference type="FunFam" id="3.30.930.10:FF:000019">
    <property type="entry name" value="Threonine--tRNA ligase"/>
    <property type="match status" value="1"/>
</dbReference>
<evidence type="ECO:0000256" key="6">
    <source>
        <dbReference type="ARBA" id="ARBA00022723"/>
    </source>
</evidence>
<organism evidence="16 17">
    <name type="scientific">Candidatus Woesebacteria bacterium GW2011_GWC2_45_9</name>
    <dbReference type="NCBI Taxonomy" id="1618589"/>
    <lineage>
        <taxon>Bacteria</taxon>
        <taxon>Candidatus Woeseibacteriota</taxon>
    </lineage>
</organism>
<evidence type="ECO:0000256" key="3">
    <source>
        <dbReference type="ARBA" id="ARBA00022490"/>
    </source>
</evidence>
<dbReference type="GO" id="GO:0000049">
    <property type="term" value="F:tRNA binding"/>
    <property type="evidence" value="ECO:0007669"/>
    <property type="project" value="UniProtKB-KW"/>
</dbReference>
<dbReference type="AlphaFoldDB" id="A0A0G1QIR6"/>
<dbReference type="PANTHER" id="PTHR11451:SF44">
    <property type="entry name" value="THREONINE--TRNA LIGASE, CHLOROPLASTIC_MITOCHONDRIAL 2"/>
    <property type="match status" value="1"/>
</dbReference>
<name>A0A0G1QIR6_9BACT</name>
<evidence type="ECO:0000256" key="2">
    <source>
        <dbReference type="ARBA" id="ARBA00008226"/>
    </source>
</evidence>
<comment type="caution">
    <text evidence="16">The sequence shown here is derived from an EMBL/GenBank/DDBJ whole genome shotgun (WGS) entry which is preliminary data.</text>
</comment>
<keyword evidence="12 14" id="KW-0030">Aminoacyl-tRNA synthetase</keyword>
<dbReference type="Pfam" id="PF03129">
    <property type="entry name" value="HGTP_anticodon"/>
    <property type="match status" value="1"/>
</dbReference>
<evidence type="ECO:0000256" key="13">
    <source>
        <dbReference type="ARBA" id="ARBA00049515"/>
    </source>
</evidence>
<evidence type="ECO:0000313" key="17">
    <source>
        <dbReference type="Proteomes" id="UP000034922"/>
    </source>
</evidence>
<comment type="subunit">
    <text evidence="14">Homodimer.</text>
</comment>
<comment type="subcellular location">
    <subcellularLocation>
        <location evidence="1 14">Cytoplasm</location>
    </subcellularLocation>
</comment>
<dbReference type="HAMAP" id="MF_00184">
    <property type="entry name" value="Thr_tRNA_synth"/>
    <property type="match status" value="1"/>
</dbReference>
<proteinExistence type="inferred from homology"/>
<comment type="catalytic activity">
    <reaction evidence="13 14">
        <text>tRNA(Thr) + L-threonine + ATP = L-threonyl-tRNA(Thr) + AMP + diphosphate + H(+)</text>
        <dbReference type="Rhea" id="RHEA:24624"/>
        <dbReference type="Rhea" id="RHEA-COMP:9670"/>
        <dbReference type="Rhea" id="RHEA-COMP:9704"/>
        <dbReference type="ChEBI" id="CHEBI:15378"/>
        <dbReference type="ChEBI" id="CHEBI:30616"/>
        <dbReference type="ChEBI" id="CHEBI:33019"/>
        <dbReference type="ChEBI" id="CHEBI:57926"/>
        <dbReference type="ChEBI" id="CHEBI:78442"/>
        <dbReference type="ChEBI" id="CHEBI:78534"/>
        <dbReference type="ChEBI" id="CHEBI:456215"/>
        <dbReference type="EC" id="6.1.1.3"/>
    </reaction>
</comment>
<evidence type="ECO:0000256" key="10">
    <source>
        <dbReference type="ARBA" id="ARBA00022884"/>
    </source>
</evidence>
<feature type="binding site" evidence="14">
    <location>
        <position position="269"/>
    </location>
    <ligand>
        <name>Zn(2+)</name>
        <dbReference type="ChEBI" id="CHEBI:29105"/>
        <note>catalytic</note>
    </ligand>
</feature>
<keyword evidence="10 14" id="KW-0694">RNA-binding</keyword>
<dbReference type="InterPro" id="IPR036621">
    <property type="entry name" value="Anticodon-bd_dom_sf"/>
</dbReference>
<dbReference type="Gene3D" id="3.30.930.10">
    <property type="entry name" value="Bira Bifunctional Protein, Domain 2"/>
    <property type="match status" value="1"/>
</dbReference>
<evidence type="ECO:0000256" key="8">
    <source>
        <dbReference type="ARBA" id="ARBA00022833"/>
    </source>
</evidence>
<dbReference type="CDD" id="cd00860">
    <property type="entry name" value="ThrRS_anticodon"/>
    <property type="match status" value="1"/>
</dbReference>
<dbReference type="CDD" id="cd00771">
    <property type="entry name" value="ThrRS_core"/>
    <property type="match status" value="1"/>
</dbReference>
<gene>
    <name evidence="14" type="primary">thrS</name>
    <name evidence="16" type="ORF">UX25_C0004G0015</name>
</gene>
<evidence type="ECO:0000256" key="14">
    <source>
        <dbReference type="HAMAP-Rule" id="MF_00184"/>
    </source>
</evidence>
<dbReference type="GO" id="GO:0005737">
    <property type="term" value="C:cytoplasm"/>
    <property type="evidence" value="ECO:0007669"/>
    <property type="project" value="UniProtKB-SubCell"/>
</dbReference>
<dbReference type="SUPFAM" id="SSF55186">
    <property type="entry name" value="ThrRS/AlaRS common domain"/>
    <property type="match status" value="1"/>
</dbReference>
<dbReference type="PATRIC" id="fig|1618589.3.peg.107"/>
<evidence type="ECO:0000313" key="16">
    <source>
        <dbReference type="EMBL" id="KKU17648.1"/>
    </source>
</evidence>
<dbReference type="SUPFAM" id="SSF52954">
    <property type="entry name" value="Class II aaRS ABD-related"/>
    <property type="match status" value="1"/>
</dbReference>
<dbReference type="Pfam" id="PF00587">
    <property type="entry name" value="tRNA-synt_2b"/>
    <property type="match status" value="1"/>
</dbReference>
<evidence type="ECO:0000256" key="11">
    <source>
        <dbReference type="ARBA" id="ARBA00022917"/>
    </source>
</evidence>
<dbReference type="SUPFAM" id="SSF55681">
    <property type="entry name" value="Class II aaRS and biotin synthetases"/>
    <property type="match status" value="1"/>
</dbReference>
<sequence>MANLNNLRHSTSHLLAAAVTSLWPKAKPTLGPPIEDGFYYDFADLTISEEDLPKIETKMRELVKNWDSFEKIEVTASEAKKTFKDNPYKLELIKELTISHQPLTIYKSGEFVDLCRGGHVDQPSKEIKYFKLLSVAGAYWRGSEKNPMLTRIYGTVFPTQKELDEYLTMLEEAKKGDHRKIGKELELFMFHETAPGMAYWLPKGVKLYLQLVDFWRKEHEKYNYQEIVSPLINKKELYETSGHWDHYKEYMFLSETEEGETYVLKPMNCPNAMVVFASSTRSYRDLPLKLSDTDTLHRFERSGTLSGLLRIREFRQDDAHIFIEENQIKETYKELFEITEKFYSIFGLKYRFRLGTRPEKFMGERKTWDKAEAELKEILETSGEEYSILEGDGAFYGPKIDILMKDSLGRDWQMGTLQLDFQIPKRFNLKYSAKDGTTKTPVVVHRVVYGSLERFIGIITEHFGGAFPVWLSPVQAKVLPITERNLDYAKKVGDKLLEEGVRVEVDERNETLQAKIRDAQVSKVPYMLIVGDKEEKAGTVAKRDRQGKDYGPVKVEDFISGVRKEIDEKSLD</sequence>
<dbReference type="InterPro" id="IPR006195">
    <property type="entry name" value="aa-tRNA-synth_II"/>
</dbReference>
<dbReference type="InterPro" id="IPR004154">
    <property type="entry name" value="Anticodon-bd"/>
</dbReference>
<evidence type="ECO:0000256" key="4">
    <source>
        <dbReference type="ARBA" id="ARBA00022555"/>
    </source>
</evidence>
<dbReference type="FunFam" id="3.40.50.800:FF:000001">
    <property type="entry name" value="Threonine--tRNA ligase"/>
    <property type="match status" value="1"/>
</dbReference>
<dbReference type="InterPro" id="IPR045864">
    <property type="entry name" value="aa-tRNA-synth_II/BPL/LPL"/>
</dbReference>
<dbReference type="GO" id="GO:0046872">
    <property type="term" value="F:metal ion binding"/>
    <property type="evidence" value="ECO:0007669"/>
    <property type="project" value="UniProtKB-KW"/>
</dbReference>
<dbReference type="InterPro" id="IPR012947">
    <property type="entry name" value="tRNA_SAD"/>
</dbReference>
<keyword evidence="5 14" id="KW-0436">Ligase</keyword>
<evidence type="ECO:0000256" key="5">
    <source>
        <dbReference type="ARBA" id="ARBA00022598"/>
    </source>
</evidence>
<dbReference type="Gene3D" id="3.30.54.20">
    <property type="match status" value="1"/>
</dbReference>
<feature type="domain" description="Aminoacyl-transfer RNA synthetases class-II family profile" evidence="15">
    <location>
        <begin position="164"/>
        <end position="468"/>
    </location>
</feature>
<protein>
    <recommendedName>
        <fullName evidence="14">Threonine--tRNA ligase</fullName>
        <ecNumber evidence="14">6.1.1.3</ecNumber>
    </recommendedName>
    <alternativeName>
        <fullName evidence="14">Threonyl-tRNA synthetase</fullName>
        <shortName evidence="14">ThrRS</shortName>
    </alternativeName>
</protein>
<dbReference type="Gene3D" id="3.30.980.10">
    <property type="entry name" value="Threonyl-trna Synthetase, Chain A, domain 2"/>
    <property type="match status" value="1"/>
</dbReference>
<dbReference type="EMBL" id="LCLM01000004">
    <property type="protein sequence ID" value="KKU17648.1"/>
    <property type="molecule type" value="Genomic_DNA"/>
</dbReference>
<dbReference type="SMART" id="SM00863">
    <property type="entry name" value="tRNA_SAD"/>
    <property type="match status" value="1"/>
</dbReference>
<dbReference type="InterPro" id="IPR002314">
    <property type="entry name" value="aa-tRNA-synt_IIb"/>
</dbReference>
<dbReference type="GO" id="GO:0005524">
    <property type="term" value="F:ATP binding"/>
    <property type="evidence" value="ECO:0007669"/>
    <property type="project" value="UniProtKB-UniRule"/>
</dbReference>
<dbReference type="Pfam" id="PF07973">
    <property type="entry name" value="tRNA_SAD"/>
    <property type="match status" value="1"/>
</dbReference>
<dbReference type="FunFam" id="3.30.980.10:FF:000005">
    <property type="entry name" value="Threonyl-tRNA synthetase, mitochondrial"/>
    <property type="match status" value="1"/>
</dbReference>
<dbReference type="InterPro" id="IPR033728">
    <property type="entry name" value="ThrRS_core"/>
</dbReference>
<dbReference type="NCBIfam" id="TIGR00418">
    <property type="entry name" value="thrS"/>
    <property type="match status" value="1"/>
</dbReference>
<dbReference type="GO" id="GO:0006435">
    <property type="term" value="P:threonyl-tRNA aminoacylation"/>
    <property type="evidence" value="ECO:0007669"/>
    <property type="project" value="UniProtKB-UniRule"/>
</dbReference>
<keyword evidence="11 14" id="KW-0648">Protein biosynthesis</keyword>
<dbReference type="PANTHER" id="PTHR11451">
    <property type="entry name" value="THREONINE-TRNA LIGASE"/>
    <property type="match status" value="1"/>
</dbReference>
<dbReference type="STRING" id="1618589.UX25_C0004G0015"/>
<dbReference type="InterPro" id="IPR047246">
    <property type="entry name" value="ThrRS_anticodon"/>
</dbReference>
<reference evidence="16 17" key="1">
    <citation type="journal article" date="2015" name="Nature">
        <title>rRNA introns, odd ribosomes, and small enigmatic genomes across a large radiation of phyla.</title>
        <authorList>
            <person name="Brown C.T."/>
            <person name="Hug L.A."/>
            <person name="Thomas B.C."/>
            <person name="Sharon I."/>
            <person name="Castelle C.J."/>
            <person name="Singh A."/>
            <person name="Wilkins M.J."/>
            <person name="Williams K.H."/>
            <person name="Banfield J.F."/>
        </authorList>
    </citation>
    <scope>NUCLEOTIDE SEQUENCE [LARGE SCALE GENOMIC DNA]</scope>
</reference>
<evidence type="ECO:0000256" key="12">
    <source>
        <dbReference type="ARBA" id="ARBA00023146"/>
    </source>
</evidence>
<dbReference type="InterPro" id="IPR018163">
    <property type="entry name" value="Thr/Ala-tRNA-synth_IIc_edit"/>
</dbReference>
<keyword evidence="6 14" id="KW-0479">Metal-binding</keyword>
<dbReference type="EC" id="6.1.1.3" evidence="14"/>
<keyword evidence="7 14" id="KW-0547">Nucleotide-binding</keyword>
<dbReference type="PRINTS" id="PR01047">
    <property type="entry name" value="TRNASYNTHTHR"/>
</dbReference>
<evidence type="ECO:0000256" key="7">
    <source>
        <dbReference type="ARBA" id="ARBA00022741"/>
    </source>
</evidence>
<feature type="region of interest" description="Catalytic" evidence="14">
    <location>
        <begin position="177"/>
        <end position="468"/>
    </location>
</feature>
<comment type="similarity">
    <text evidence="2 14">Belongs to the class-II aminoacyl-tRNA synthetase family.</text>
</comment>
<keyword evidence="4 14" id="KW-0820">tRNA-binding</keyword>
<evidence type="ECO:0000259" key="15">
    <source>
        <dbReference type="PROSITE" id="PS50862"/>
    </source>
</evidence>
<dbReference type="GO" id="GO:0004829">
    <property type="term" value="F:threonine-tRNA ligase activity"/>
    <property type="evidence" value="ECO:0007669"/>
    <property type="project" value="UniProtKB-UniRule"/>
</dbReference>
<dbReference type="Gene3D" id="3.40.50.800">
    <property type="entry name" value="Anticodon-binding domain"/>
    <property type="match status" value="1"/>
</dbReference>
<keyword evidence="8 14" id="KW-0862">Zinc</keyword>
<comment type="cofactor">
    <cofactor evidence="14">
        <name>Zn(2+)</name>
        <dbReference type="ChEBI" id="CHEBI:29105"/>
    </cofactor>
    <text evidence="14">Binds 1 zinc ion per subunit.</text>
</comment>
<dbReference type="InterPro" id="IPR002320">
    <property type="entry name" value="Thr-tRNA-ligase_IIa"/>
</dbReference>
<evidence type="ECO:0000256" key="1">
    <source>
        <dbReference type="ARBA" id="ARBA00004496"/>
    </source>
</evidence>
<keyword evidence="9 14" id="KW-0067">ATP-binding</keyword>
<feature type="binding site" evidence="14">
    <location>
        <position position="445"/>
    </location>
    <ligand>
        <name>Zn(2+)</name>
        <dbReference type="ChEBI" id="CHEBI:29105"/>
        <note>catalytic</note>
    </ligand>
</feature>
<evidence type="ECO:0000256" key="9">
    <source>
        <dbReference type="ARBA" id="ARBA00022840"/>
    </source>
</evidence>
<accession>A0A0G1QIR6</accession>
<dbReference type="PROSITE" id="PS50862">
    <property type="entry name" value="AA_TRNA_LIGASE_II"/>
    <property type="match status" value="1"/>
</dbReference>